<dbReference type="OrthoDB" id="9768177at2"/>
<keyword evidence="7 8" id="KW-0998">Cell outer membrane</keyword>
<dbReference type="InterPro" id="IPR012910">
    <property type="entry name" value="Plug_dom"/>
</dbReference>
<accession>A0A1G9RHJ1</accession>
<reference evidence="13 14" key="1">
    <citation type="submission" date="2016-10" db="EMBL/GenBank/DDBJ databases">
        <authorList>
            <person name="de Groot N.N."/>
        </authorList>
    </citation>
    <scope>NUCLEOTIDE SEQUENCE [LARGE SCALE GENOMIC DNA]</scope>
    <source>
        <strain evidence="13 14">DSM 25186</strain>
    </source>
</reference>
<sequence length="1104" mass="120371">MKTFLPLVCLTALWAPALSAQHLALHRDKPLHQTQETYQLLPEVLSEIEKKYGVEFVYRRDRVDDLRVRKPDVSHLTLQESLQELLTPNNLEFKQLDDHRYAIISKTLESKSPPRLPSLVPVVPPQPSLQLTPVQRASEISGQVLDASGEGIPGVNVLEKGTQNGTITDVAGRYTLKVSDNPTLVFSAVGYLSQEVAVGARLQIDITLEEDVKALEEIVVVGYGTQKKSDLTGSVAAVKTKDINAFPVTNAVQGLNGRATGVQVVQNSGAPGSTLSVKIRGGNSLQGSNEPLYVVDGFPLTGGIGALNPADIESMEILKDASATAIYGSRGANGVVIITTKRGKSGRGNVSLDSYYGFQSVIKKLDLLNATEFATLMNERASNDGAAPYFTDAEIAGFGAGTDWQEVVFRTAPVQNHVLTLSGGNDRTQYSVSGSLFDQQGIIVNSAYQRASLRANLNQTITDKLSLSYSSILSRVVRNQIGSDNSARGNGVLSAAMVSPPTLAPYRADGTYNAVDTYPFSPNVLQNPLVLAYERYNRYTGNEMLLNTALTFTPFNGLSLRVSAGLENTDSRSDYYASRLLRGSTGSASTSYGQEISFLNENILTYSKTFAERHALTFTGGFTFQNNQYRGTSASSSGYSTDALLNYNLQAGSTPGVPSSSYSDWTILSYLARVNYSFHDRLLITLSGRADGSSRFGQSNKWGLFPSGAIAYRLIEEDFLKNLPQLTDLKVRASWGQTGSTAVSPYQTLNLLSSRQVVFGDDIFVGYVPGSGKPNPDLQWETTQQTDLGLDVGLFNQRLQLTFDVYNKLTTDLLATVPLPNSSGYTSTVRNIGSIRNRGFEASATAILVDKAFKWNATANFSLNRNRVRQLAGGSDVFGGALDIPFNVSVNLIREGLPVGVFYGFREDGLDEAGQIKYVDVNDDGLINDADKTVIGDPNPDFIYGFSTDVSFKNFELSVFLQGIQGADLFNFNTSGLANSFNFGENQIRDILNRWSPQNPDPNAPYPALSVNTKFRESDRYVEDGSFLRVKNIQLAYNLPTRQWNLSWLQSAQLYISGQNLLTFTDYSWYDPEVSTRGSSLTMGIDQAGYPNARTITLGARIGL</sequence>
<dbReference type="InterPro" id="IPR008969">
    <property type="entry name" value="CarboxyPept-like_regulatory"/>
</dbReference>
<dbReference type="NCBIfam" id="TIGR04057">
    <property type="entry name" value="SusC_RagA_signa"/>
    <property type="match status" value="1"/>
</dbReference>
<feature type="chain" id="PRO_5011455832" evidence="10">
    <location>
        <begin position="21"/>
        <end position="1104"/>
    </location>
</feature>
<feature type="domain" description="TonB-dependent receptor-like beta-barrel" evidence="11">
    <location>
        <begin position="516"/>
        <end position="890"/>
    </location>
</feature>
<dbReference type="FunFam" id="2.170.130.10:FF:000008">
    <property type="entry name" value="SusC/RagA family TonB-linked outer membrane protein"/>
    <property type="match status" value="1"/>
</dbReference>
<evidence type="ECO:0000259" key="12">
    <source>
        <dbReference type="Pfam" id="PF07715"/>
    </source>
</evidence>
<dbReference type="Gene3D" id="2.60.40.1120">
    <property type="entry name" value="Carboxypeptidase-like, regulatory domain"/>
    <property type="match status" value="1"/>
</dbReference>
<keyword evidence="14" id="KW-1185">Reference proteome</keyword>
<dbReference type="InterPro" id="IPR037066">
    <property type="entry name" value="Plug_dom_sf"/>
</dbReference>
<proteinExistence type="inferred from homology"/>
<dbReference type="Pfam" id="PF13715">
    <property type="entry name" value="CarbopepD_reg_2"/>
    <property type="match status" value="1"/>
</dbReference>
<dbReference type="InterPro" id="IPR000531">
    <property type="entry name" value="Beta-barrel_TonB"/>
</dbReference>
<dbReference type="InterPro" id="IPR023997">
    <property type="entry name" value="TonB-dep_OMP_SusC/RagA_CS"/>
</dbReference>
<evidence type="ECO:0000313" key="14">
    <source>
        <dbReference type="Proteomes" id="UP000198510"/>
    </source>
</evidence>
<dbReference type="InterPro" id="IPR039426">
    <property type="entry name" value="TonB-dep_rcpt-like"/>
</dbReference>
<evidence type="ECO:0000256" key="6">
    <source>
        <dbReference type="ARBA" id="ARBA00023136"/>
    </source>
</evidence>
<evidence type="ECO:0000256" key="7">
    <source>
        <dbReference type="ARBA" id="ARBA00023237"/>
    </source>
</evidence>
<evidence type="ECO:0000313" key="13">
    <source>
        <dbReference type="EMBL" id="SDM21905.1"/>
    </source>
</evidence>
<dbReference type="STRING" id="1075417.SAMN05421823_111138"/>
<comment type="similarity">
    <text evidence="8 9">Belongs to the TonB-dependent receptor family.</text>
</comment>
<feature type="domain" description="TonB-dependent receptor plug" evidence="12">
    <location>
        <begin position="228"/>
        <end position="335"/>
    </location>
</feature>
<evidence type="ECO:0000259" key="11">
    <source>
        <dbReference type="Pfam" id="PF00593"/>
    </source>
</evidence>
<evidence type="ECO:0000256" key="2">
    <source>
        <dbReference type="ARBA" id="ARBA00022448"/>
    </source>
</evidence>
<keyword evidence="6 8" id="KW-0472">Membrane</keyword>
<evidence type="ECO:0000256" key="10">
    <source>
        <dbReference type="SAM" id="SignalP"/>
    </source>
</evidence>
<dbReference type="SUPFAM" id="SSF49464">
    <property type="entry name" value="Carboxypeptidase regulatory domain-like"/>
    <property type="match status" value="1"/>
</dbReference>
<dbReference type="InterPro" id="IPR036942">
    <property type="entry name" value="Beta-barrel_TonB_sf"/>
</dbReference>
<comment type="subcellular location">
    <subcellularLocation>
        <location evidence="1 8">Cell outer membrane</location>
        <topology evidence="1 8">Multi-pass membrane protein</topology>
    </subcellularLocation>
</comment>
<evidence type="ECO:0000256" key="9">
    <source>
        <dbReference type="RuleBase" id="RU003357"/>
    </source>
</evidence>
<evidence type="ECO:0000256" key="4">
    <source>
        <dbReference type="ARBA" id="ARBA00022692"/>
    </source>
</evidence>
<protein>
    <submittedName>
        <fullName evidence="13">TonB-linked outer membrane protein, SusC/RagA family</fullName>
    </submittedName>
</protein>
<evidence type="ECO:0000256" key="3">
    <source>
        <dbReference type="ARBA" id="ARBA00022452"/>
    </source>
</evidence>
<dbReference type="PROSITE" id="PS52016">
    <property type="entry name" value="TONB_DEPENDENT_REC_3"/>
    <property type="match status" value="1"/>
</dbReference>
<gene>
    <name evidence="13" type="ORF">SAMN05421823_111138</name>
</gene>
<dbReference type="Proteomes" id="UP000198510">
    <property type="component" value="Unassembled WGS sequence"/>
</dbReference>
<dbReference type="NCBIfam" id="TIGR04056">
    <property type="entry name" value="OMP_RagA_SusC"/>
    <property type="match status" value="1"/>
</dbReference>
<dbReference type="SUPFAM" id="SSF56935">
    <property type="entry name" value="Porins"/>
    <property type="match status" value="1"/>
</dbReference>
<dbReference type="Gene3D" id="2.40.170.20">
    <property type="entry name" value="TonB-dependent receptor, beta-barrel domain"/>
    <property type="match status" value="1"/>
</dbReference>
<dbReference type="RefSeq" id="WP_089686710.1">
    <property type="nucleotide sequence ID" value="NZ_FNFO01000011.1"/>
</dbReference>
<keyword evidence="4 8" id="KW-0812">Transmembrane</keyword>
<dbReference type="InterPro" id="IPR023996">
    <property type="entry name" value="TonB-dep_OMP_SusC/RagA"/>
</dbReference>
<evidence type="ECO:0000256" key="1">
    <source>
        <dbReference type="ARBA" id="ARBA00004571"/>
    </source>
</evidence>
<dbReference type="Pfam" id="PF07715">
    <property type="entry name" value="Plug"/>
    <property type="match status" value="1"/>
</dbReference>
<keyword evidence="2 8" id="KW-0813">Transport</keyword>
<dbReference type="EMBL" id="FNFO01000011">
    <property type="protein sequence ID" value="SDM21905.1"/>
    <property type="molecule type" value="Genomic_DNA"/>
</dbReference>
<organism evidence="13 14">
    <name type="scientific">Catalinimonas alkaloidigena</name>
    <dbReference type="NCBI Taxonomy" id="1075417"/>
    <lineage>
        <taxon>Bacteria</taxon>
        <taxon>Pseudomonadati</taxon>
        <taxon>Bacteroidota</taxon>
        <taxon>Cytophagia</taxon>
        <taxon>Cytophagales</taxon>
        <taxon>Catalimonadaceae</taxon>
        <taxon>Catalinimonas</taxon>
    </lineage>
</organism>
<dbReference type="AlphaFoldDB" id="A0A1G9RHJ1"/>
<keyword evidence="5 9" id="KW-0798">TonB box</keyword>
<dbReference type="Gene3D" id="2.170.130.10">
    <property type="entry name" value="TonB-dependent receptor, plug domain"/>
    <property type="match status" value="1"/>
</dbReference>
<keyword evidence="3 8" id="KW-1134">Transmembrane beta strand</keyword>
<dbReference type="Pfam" id="PF00593">
    <property type="entry name" value="TonB_dep_Rec_b-barrel"/>
    <property type="match status" value="1"/>
</dbReference>
<dbReference type="GO" id="GO:0009279">
    <property type="term" value="C:cell outer membrane"/>
    <property type="evidence" value="ECO:0007669"/>
    <property type="project" value="UniProtKB-SubCell"/>
</dbReference>
<name>A0A1G9RHJ1_9BACT</name>
<keyword evidence="10" id="KW-0732">Signal</keyword>
<evidence type="ECO:0000256" key="8">
    <source>
        <dbReference type="PROSITE-ProRule" id="PRU01360"/>
    </source>
</evidence>
<evidence type="ECO:0000256" key="5">
    <source>
        <dbReference type="ARBA" id="ARBA00023077"/>
    </source>
</evidence>
<feature type="signal peptide" evidence="10">
    <location>
        <begin position="1"/>
        <end position="20"/>
    </location>
</feature>